<reference evidence="8" key="1">
    <citation type="journal article" date="2016" name="Ticks Tick Borne Dis.">
        <title>De novo assembly and annotation of the salivary gland transcriptome of Rhipicephalus appendiculatus male and female ticks during blood feeding.</title>
        <authorList>
            <person name="de Castro M.H."/>
            <person name="de Klerk D."/>
            <person name="Pienaar R."/>
            <person name="Latif A.A."/>
            <person name="Rees D.J."/>
            <person name="Mans B.J."/>
        </authorList>
    </citation>
    <scope>NUCLEOTIDE SEQUENCE</scope>
    <source>
        <tissue evidence="8">Salivary glands</tissue>
    </source>
</reference>
<dbReference type="InterPro" id="IPR002123">
    <property type="entry name" value="Plipid/glycerol_acylTrfase"/>
</dbReference>
<dbReference type="CDD" id="cd07993">
    <property type="entry name" value="LPLAT_DHAPAT-like"/>
    <property type="match status" value="1"/>
</dbReference>
<dbReference type="GO" id="GO:0005778">
    <property type="term" value="C:peroxisomal membrane"/>
    <property type="evidence" value="ECO:0007669"/>
    <property type="project" value="TreeGrafter"/>
</dbReference>
<dbReference type="PANTHER" id="PTHR12563:SF17">
    <property type="entry name" value="DIHYDROXYACETONE PHOSPHATE ACYLTRANSFERASE"/>
    <property type="match status" value="1"/>
</dbReference>
<feature type="domain" description="Phospholipid/glycerol acyltransferase" evidence="7">
    <location>
        <begin position="134"/>
        <end position="263"/>
    </location>
</feature>
<evidence type="ECO:0000256" key="1">
    <source>
        <dbReference type="ARBA" id="ARBA00004184"/>
    </source>
</evidence>
<dbReference type="AlphaFoldDB" id="A0A131YVB1"/>
<comment type="similarity">
    <text evidence="2 6">Belongs to the GPAT/DAPAT family.</text>
</comment>
<dbReference type="Pfam" id="PF19277">
    <property type="entry name" value="GPAT_C"/>
    <property type="match status" value="1"/>
</dbReference>
<dbReference type="EMBL" id="GEDV01006102">
    <property type="protein sequence ID" value="JAP82455.1"/>
    <property type="molecule type" value="Transcribed_RNA"/>
</dbReference>
<evidence type="ECO:0000256" key="4">
    <source>
        <dbReference type="ARBA" id="ARBA00023136"/>
    </source>
</evidence>
<proteinExistence type="inferred from homology"/>
<organism evidence="8">
    <name type="scientific">Rhipicephalus appendiculatus</name>
    <name type="common">Brown ear tick</name>
    <dbReference type="NCBI Taxonomy" id="34631"/>
    <lineage>
        <taxon>Eukaryota</taxon>
        <taxon>Metazoa</taxon>
        <taxon>Ecdysozoa</taxon>
        <taxon>Arthropoda</taxon>
        <taxon>Chelicerata</taxon>
        <taxon>Arachnida</taxon>
        <taxon>Acari</taxon>
        <taxon>Parasitiformes</taxon>
        <taxon>Ixodida</taxon>
        <taxon>Ixodoidea</taxon>
        <taxon>Ixodidae</taxon>
        <taxon>Rhipicephalinae</taxon>
        <taxon>Rhipicephalus</taxon>
        <taxon>Rhipicephalus</taxon>
    </lineage>
</organism>
<evidence type="ECO:0000256" key="2">
    <source>
        <dbReference type="ARBA" id="ARBA00007937"/>
    </source>
</evidence>
<evidence type="ECO:0000256" key="6">
    <source>
        <dbReference type="PIRNR" id="PIRNR000437"/>
    </source>
</evidence>
<evidence type="ECO:0000256" key="5">
    <source>
        <dbReference type="ARBA" id="ARBA00023315"/>
    </source>
</evidence>
<keyword evidence="4" id="KW-0472">Membrane</keyword>
<dbReference type="GO" id="GO:0019432">
    <property type="term" value="P:triglyceride biosynthetic process"/>
    <property type="evidence" value="ECO:0007669"/>
    <property type="project" value="TreeGrafter"/>
</dbReference>
<dbReference type="SUPFAM" id="SSF69593">
    <property type="entry name" value="Glycerol-3-phosphate (1)-acyltransferase"/>
    <property type="match status" value="1"/>
</dbReference>
<keyword evidence="5 6" id="KW-0012">Acyltransferase</keyword>
<dbReference type="GO" id="GO:0012505">
    <property type="term" value="C:endomembrane system"/>
    <property type="evidence" value="ECO:0007669"/>
    <property type="project" value="UniProtKB-SubCell"/>
</dbReference>
<dbReference type="GO" id="GO:0008611">
    <property type="term" value="P:ether lipid biosynthetic process"/>
    <property type="evidence" value="ECO:0007669"/>
    <property type="project" value="TreeGrafter"/>
</dbReference>
<evidence type="ECO:0000313" key="8">
    <source>
        <dbReference type="EMBL" id="JAP82455.1"/>
    </source>
</evidence>
<dbReference type="InterPro" id="IPR022284">
    <property type="entry name" value="GPAT/DHAPAT"/>
</dbReference>
<keyword evidence="3 6" id="KW-0808">Transferase</keyword>
<dbReference type="PIRSF" id="PIRSF000437">
    <property type="entry name" value="GPAT_DHAPAT"/>
    <property type="match status" value="1"/>
</dbReference>
<dbReference type="Pfam" id="PF01553">
    <property type="entry name" value="Acyltransferase"/>
    <property type="match status" value="1"/>
</dbReference>
<dbReference type="GO" id="GO:0016287">
    <property type="term" value="F:glycerone-phosphate O-acyltransferase activity"/>
    <property type="evidence" value="ECO:0007669"/>
    <property type="project" value="TreeGrafter"/>
</dbReference>
<dbReference type="GO" id="GO:0004366">
    <property type="term" value="F:glycerol-3-phosphate O-acyltransferase activity"/>
    <property type="evidence" value="ECO:0007669"/>
    <property type="project" value="TreeGrafter"/>
</dbReference>
<dbReference type="SMART" id="SM00563">
    <property type="entry name" value="PlsC"/>
    <property type="match status" value="1"/>
</dbReference>
<dbReference type="GO" id="GO:0006631">
    <property type="term" value="P:fatty acid metabolic process"/>
    <property type="evidence" value="ECO:0007669"/>
    <property type="project" value="TreeGrafter"/>
</dbReference>
<evidence type="ECO:0000259" key="7">
    <source>
        <dbReference type="SMART" id="SM00563"/>
    </source>
</evidence>
<dbReference type="GO" id="GO:0008654">
    <property type="term" value="P:phospholipid biosynthetic process"/>
    <property type="evidence" value="ECO:0007669"/>
    <property type="project" value="TreeGrafter"/>
</dbReference>
<accession>A0A131YVB1</accession>
<dbReference type="InterPro" id="IPR045520">
    <property type="entry name" value="GPAT/DHAPAT_C"/>
</dbReference>
<comment type="subcellular location">
    <subcellularLocation>
        <location evidence="1">Endomembrane system</location>
        <topology evidence="1">Peripheral membrane protein</topology>
    </subcellularLocation>
</comment>
<dbReference type="PANTHER" id="PTHR12563">
    <property type="entry name" value="GLYCEROL-3-PHOSPHATE ACYLTRANSFERASE"/>
    <property type="match status" value="1"/>
</dbReference>
<dbReference type="InterPro" id="IPR041728">
    <property type="entry name" value="GPAT/DHAPAT_LPLAT"/>
</dbReference>
<evidence type="ECO:0000256" key="3">
    <source>
        <dbReference type="ARBA" id="ARBA00022679"/>
    </source>
</evidence>
<name>A0A131YVB1_RHIAP</name>
<protein>
    <submittedName>
        <fullName evidence="8">Glyceronephosphate O-acyltransferase</fullName>
    </submittedName>
</protein>
<sequence>MSTGYITLNGERFDDLLHDRRTIGDLSWCTREWSCPKYRFFGNRMPHQIKQEVLGSARVQKAIAEVSAEQKRPVAEVSEEARRILEQMGHNMRMGNIRFLGYLFSKSYKSMYRAIYVHSEGMERYRKAAAENPVLLLPTHRSYNDFLLMSYVCFYYNVPLPVIAAGMDFLGMPAVTMLLRNGGAFFIRRSFGTDRLYWEVFRQYIHSLIAGSEHALEFFVEGTRSRTAKSLCPKIGLLQTVLEMFFTSQVSDITVIPITITYDRTLEEKLYAFELLGVPKPKESTSGLVKARGILNDDYGNIFIKFGSPMSVRQFCGQSVDRSVHSRHPRFETHVTAEETAVCNRLAHWVVRAHHRSLALSTFPLVCLCYQARVCQQRSRGVSQPRVMLHDLADEVLWLRELVQRLGALVHLKGGNSNQTNPVSWLRREVKLHSNIFRLTPEGTIELAPADTSAVLPVVAEASAKPASALLRIEADTVKTAVPEMMLYHYGNQALQVVAPVCMASLALLATPLPRSQSSVYENFKNLQSLLQREFVFEVDKLEESFLEATYALQSLNVLAVLRLEPASPESTNTLHFLASHMTPFLQGLQTVCVFLHDQPSDVVEVPLPELVRKCQCAAEKRLRQGQLAEYRVLSLDMLNNCLICLCNLGAAHKEKRDGAAVLVPNPDVISKVLESIDVFLSVVARSSSRSSSRNAEPCQAKL</sequence>
<dbReference type="GO" id="GO:0031966">
    <property type="term" value="C:mitochondrial membrane"/>
    <property type="evidence" value="ECO:0007669"/>
    <property type="project" value="TreeGrafter"/>
</dbReference>